<dbReference type="InParanoid" id="A8NKG5"/>
<dbReference type="Proteomes" id="UP000001861">
    <property type="component" value="Unassembled WGS sequence"/>
</dbReference>
<name>A8NKG5_COPC7</name>
<dbReference type="AlphaFoldDB" id="A8NKG5"/>
<organism evidence="1 2">
    <name type="scientific">Coprinopsis cinerea (strain Okayama-7 / 130 / ATCC MYA-4618 / FGSC 9003)</name>
    <name type="common">Inky cap fungus</name>
    <name type="synonym">Hormographiella aspergillata</name>
    <dbReference type="NCBI Taxonomy" id="240176"/>
    <lineage>
        <taxon>Eukaryota</taxon>
        <taxon>Fungi</taxon>
        <taxon>Dikarya</taxon>
        <taxon>Basidiomycota</taxon>
        <taxon>Agaricomycotina</taxon>
        <taxon>Agaricomycetes</taxon>
        <taxon>Agaricomycetidae</taxon>
        <taxon>Agaricales</taxon>
        <taxon>Agaricineae</taxon>
        <taxon>Psathyrellaceae</taxon>
        <taxon>Coprinopsis</taxon>
    </lineage>
</organism>
<reference evidence="1 2" key="1">
    <citation type="journal article" date="2010" name="Proc. Natl. Acad. Sci. U.S.A.">
        <title>Insights into evolution of multicellular fungi from the assembled chromosomes of the mushroom Coprinopsis cinerea (Coprinus cinereus).</title>
        <authorList>
            <person name="Stajich J.E."/>
            <person name="Wilke S.K."/>
            <person name="Ahren D."/>
            <person name="Au C.H."/>
            <person name="Birren B.W."/>
            <person name="Borodovsky M."/>
            <person name="Burns C."/>
            <person name="Canback B."/>
            <person name="Casselton L.A."/>
            <person name="Cheng C.K."/>
            <person name="Deng J."/>
            <person name="Dietrich F.S."/>
            <person name="Fargo D.C."/>
            <person name="Farman M.L."/>
            <person name="Gathman A.C."/>
            <person name="Goldberg J."/>
            <person name="Guigo R."/>
            <person name="Hoegger P.J."/>
            <person name="Hooker J.B."/>
            <person name="Huggins A."/>
            <person name="James T.Y."/>
            <person name="Kamada T."/>
            <person name="Kilaru S."/>
            <person name="Kodira C."/>
            <person name="Kues U."/>
            <person name="Kupfer D."/>
            <person name="Kwan H.S."/>
            <person name="Lomsadze A."/>
            <person name="Li W."/>
            <person name="Lilly W.W."/>
            <person name="Ma L.J."/>
            <person name="Mackey A.J."/>
            <person name="Manning G."/>
            <person name="Martin F."/>
            <person name="Muraguchi H."/>
            <person name="Natvig D.O."/>
            <person name="Palmerini H."/>
            <person name="Ramesh M.A."/>
            <person name="Rehmeyer C.J."/>
            <person name="Roe B.A."/>
            <person name="Shenoy N."/>
            <person name="Stanke M."/>
            <person name="Ter-Hovhannisyan V."/>
            <person name="Tunlid A."/>
            <person name="Velagapudi R."/>
            <person name="Vision T.J."/>
            <person name="Zeng Q."/>
            <person name="Zolan M.E."/>
            <person name="Pukkila P.J."/>
        </authorList>
    </citation>
    <scope>NUCLEOTIDE SEQUENCE [LARGE SCALE GENOMIC DNA]</scope>
    <source>
        <strain evidence="2">Okayama-7 / 130 / ATCC MYA-4618 / FGSC 9003</strain>
    </source>
</reference>
<evidence type="ECO:0000313" key="1">
    <source>
        <dbReference type="EMBL" id="EAU87420.2"/>
    </source>
</evidence>
<protein>
    <submittedName>
        <fullName evidence="1">Uncharacterized protein</fullName>
    </submittedName>
</protein>
<sequence>MSAPQFFKFYAVSRSWRFNALETFEKTLRSPRGCPNFPRRKMGSLEEDPAFYMRLSWGICNYDASAFRPTALSELDMKTYMYFQLTAGVAEVHRAVLRIMCTRTKYLFKSPLRSESGDTEPRVLHTLS</sequence>
<dbReference type="RefSeq" id="XP_001834443.2">
    <property type="nucleotide sequence ID" value="XM_001834391.2"/>
</dbReference>
<evidence type="ECO:0000313" key="2">
    <source>
        <dbReference type="Proteomes" id="UP000001861"/>
    </source>
</evidence>
<keyword evidence="2" id="KW-1185">Reference proteome</keyword>
<comment type="caution">
    <text evidence="1">The sequence shown here is derived from an EMBL/GenBank/DDBJ whole genome shotgun (WGS) entry which is preliminary data.</text>
</comment>
<accession>A8NKG5</accession>
<dbReference type="KEGG" id="cci:CC1G_02179"/>
<dbReference type="GeneID" id="6010958"/>
<dbReference type="VEuPathDB" id="FungiDB:CC1G_02179"/>
<dbReference type="EMBL" id="AACS02000010">
    <property type="protein sequence ID" value="EAU87420.2"/>
    <property type="molecule type" value="Genomic_DNA"/>
</dbReference>
<proteinExistence type="predicted"/>
<gene>
    <name evidence="1" type="ORF">CC1G_02179</name>
</gene>
<dbReference type="HOGENOM" id="CLU_1959465_0_0_1"/>